<dbReference type="Gene3D" id="3.40.30.10">
    <property type="entry name" value="Glutaredoxin"/>
    <property type="match status" value="1"/>
</dbReference>
<dbReference type="InterPro" id="IPR050553">
    <property type="entry name" value="Thioredoxin_ResA/DsbE_sf"/>
</dbReference>
<dbReference type="SUPFAM" id="SSF52833">
    <property type="entry name" value="Thioredoxin-like"/>
    <property type="match status" value="1"/>
</dbReference>
<comment type="subcellular location">
    <subcellularLocation>
        <location evidence="1">Cell envelope</location>
    </subcellularLocation>
</comment>
<dbReference type="GO" id="GO:0017004">
    <property type="term" value="P:cytochrome complex assembly"/>
    <property type="evidence" value="ECO:0007669"/>
    <property type="project" value="UniProtKB-KW"/>
</dbReference>
<dbReference type="GO" id="GO:0016491">
    <property type="term" value="F:oxidoreductase activity"/>
    <property type="evidence" value="ECO:0007669"/>
    <property type="project" value="InterPro"/>
</dbReference>
<keyword evidence="3" id="KW-1015">Disulfide bond</keyword>
<dbReference type="PROSITE" id="PS51352">
    <property type="entry name" value="THIOREDOXIN_2"/>
    <property type="match status" value="1"/>
</dbReference>
<dbReference type="Pfam" id="PF00578">
    <property type="entry name" value="AhpC-TSA"/>
    <property type="match status" value="1"/>
</dbReference>
<evidence type="ECO:0000256" key="4">
    <source>
        <dbReference type="ARBA" id="ARBA00023284"/>
    </source>
</evidence>
<evidence type="ECO:0000313" key="7">
    <source>
        <dbReference type="Proteomes" id="UP000323567"/>
    </source>
</evidence>
<dbReference type="GO" id="GO:0030313">
    <property type="term" value="C:cell envelope"/>
    <property type="evidence" value="ECO:0007669"/>
    <property type="project" value="UniProtKB-SubCell"/>
</dbReference>
<dbReference type="GO" id="GO:0016209">
    <property type="term" value="F:antioxidant activity"/>
    <property type="evidence" value="ECO:0007669"/>
    <property type="project" value="InterPro"/>
</dbReference>
<gene>
    <name evidence="6" type="ORF">F2Y13_03620</name>
</gene>
<comment type="caution">
    <text evidence="6">The sequence shown here is derived from an EMBL/GenBank/DDBJ whole genome shotgun (WGS) entry which is preliminary data.</text>
</comment>
<evidence type="ECO:0000256" key="1">
    <source>
        <dbReference type="ARBA" id="ARBA00004196"/>
    </source>
</evidence>
<evidence type="ECO:0000256" key="2">
    <source>
        <dbReference type="ARBA" id="ARBA00022748"/>
    </source>
</evidence>
<evidence type="ECO:0000259" key="5">
    <source>
        <dbReference type="PROSITE" id="PS51352"/>
    </source>
</evidence>
<dbReference type="PROSITE" id="PS51257">
    <property type="entry name" value="PROKAR_LIPOPROTEIN"/>
    <property type="match status" value="1"/>
</dbReference>
<organism evidence="6 7">
    <name type="scientific">Alistipes shahii</name>
    <dbReference type="NCBI Taxonomy" id="328814"/>
    <lineage>
        <taxon>Bacteria</taxon>
        <taxon>Pseudomonadati</taxon>
        <taxon>Bacteroidota</taxon>
        <taxon>Bacteroidia</taxon>
        <taxon>Bacteroidales</taxon>
        <taxon>Rikenellaceae</taxon>
        <taxon>Alistipes</taxon>
    </lineage>
</organism>
<evidence type="ECO:0000313" key="6">
    <source>
        <dbReference type="EMBL" id="KAA2371470.1"/>
    </source>
</evidence>
<sequence>MAGRRAGGNLRKMINRNRNMKKILLFVLGAALCACTSKNPDDIVVNVEVENMTVSNVGLLIDRSTSFTIPLDKHGKGRLVITGLGNIYPRVIYGQTAKMAFIGRGEEVTLRFDGRKFKDGFRVEGRNVEANEYLQTMTLPEFNAYDLPWEEFYAEINRLADDAVHLMKARKLEQTCPDFAKVEEARLRYLYAQTMVMYPMGHQLMGGDPDYRPGREVYDAVGKMVVEREDLADVDVYRDFIHFAIPLVLEGQGREFGDPYTRTVAAMRYVADNFTDEKVKQTMLRLLAIEYMQNNGVRNTAELQNIANAYITDPQMLREYKEEFESHDLTAPGRPSPDFTATDLAGKSYTLADFRGKYLYIDMWATWCAPCKAELPHFRELVKKFEGRNIAFLGLSVDKDKAAWEKMAASGQLAGVQLLLGSGSRFQSDYNIEGIPHFILLDKEGKIVNADMLRPSSEDTERILNELEGI</sequence>
<proteinExistence type="predicted"/>
<dbReference type="CDD" id="cd02966">
    <property type="entry name" value="TlpA_like_family"/>
    <property type="match status" value="1"/>
</dbReference>
<reference evidence="6 7" key="1">
    <citation type="journal article" date="2019" name="Nat. Med.">
        <title>A library of human gut bacterial isolates paired with longitudinal multiomics data enables mechanistic microbiome research.</title>
        <authorList>
            <person name="Poyet M."/>
            <person name="Groussin M."/>
            <person name="Gibbons S.M."/>
            <person name="Avila-Pacheco J."/>
            <person name="Jiang X."/>
            <person name="Kearney S.M."/>
            <person name="Perrotta A.R."/>
            <person name="Berdy B."/>
            <person name="Zhao S."/>
            <person name="Lieberman T.D."/>
            <person name="Swanson P.K."/>
            <person name="Smith M."/>
            <person name="Roesemann S."/>
            <person name="Alexander J.E."/>
            <person name="Rich S.A."/>
            <person name="Livny J."/>
            <person name="Vlamakis H."/>
            <person name="Clish C."/>
            <person name="Bullock K."/>
            <person name="Deik A."/>
            <person name="Scott J."/>
            <person name="Pierce K.A."/>
            <person name="Xavier R.J."/>
            <person name="Alm E.J."/>
        </authorList>
    </citation>
    <scope>NUCLEOTIDE SEQUENCE [LARGE SCALE GENOMIC DNA]</scope>
    <source>
        <strain evidence="6 7">BIOML-A2</strain>
    </source>
</reference>
<dbReference type="Proteomes" id="UP000323567">
    <property type="component" value="Unassembled WGS sequence"/>
</dbReference>
<protein>
    <submittedName>
        <fullName evidence="6">TlpA family protein disulfide reductase</fullName>
    </submittedName>
</protein>
<evidence type="ECO:0000256" key="3">
    <source>
        <dbReference type="ARBA" id="ARBA00023157"/>
    </source>
</evidence>
<dbReference type="EMBL" id="VVXK01000003">
    <property type="protein sequence ID" value="KAA2371470.1"/>
    <property type="molecule type" value="Genomic_DNA"/>
</dbReference>
<dbReference type="AlphaFoldDB" id="A0A5B3GDA9"/>
<dbReference type="InterPro" id="IPR036249">
    <property type="entry name" value="Thioredoxin-like_sf"/>
</dbReference>
<feature type="domain" description="Thioredoxin" evidence="5">
    <location>
        <begin position="330"/>
        <end position="469"/>
    </location>
</feature>
<accession>A0A5B3GDA9</accession>
<name>A0A5B3GDA9_9BACT</name>
<dbReference type="PANTHER" id="PTHR42852:SF6">
    <property type="entry name" value="THIOL:DISULFIDE INTERCHANGE PROTEIN DSBE"/>
    <property type="match status" value="1"/>
</dbReference>
<keyword evidence="2" id="KW-0201">Cytochrome c-type biogenesis</keyword>
<dbReference type="InterPro" id="IPR013766">
    <property type="entry name" value="Thioredoxin_domain"/>
</dbReference>
<keyword evidence="4" id="KW-0676">Redox-active center</keyword>
<dbReference type="InterPro" id="IPR000866">
    <property type="entry name" value="AhpC/TSA"/>
</dbReference>
<dbReference type="PANTHER" id="PTHR42852">
    <property type="entry name" value="THIOL:DISULFIDE INTERCHANGE PROTEIN DSBE"/>
    <property type="match status" value="1"/>
</dbReference>